<dbReference type="InterPro" id="IPR016032">
    <property type="entry name" value="Sig_transdc_resp-reg_C-effctor"/>
</dbReference>
<evidence type="ECO:0000259" key="3">
    <source>
        <dbReference type="PROSITE" id="PS51755"/>
    </source>
</evidence>
<dbReference type="InterPro" id="IPR001867">
    <property type="entry name" value="OmpR/PhoB-type_DNA-bd"/>
</dbReference>
<dbReference type="SUPFAM" id="SSF46894">
    <property type="entry name" value="C-terminal effector domain of the bipartite response regulators"/>
    <property type="match status" value="1"/>
</dbReference>
<name>A0A370HDP0_9NOCA</name>
<dbReference type="PROSITE" id="PS51755">
    <property type="entry name" value="OMPR_PHOB"/>
    <property type="match status" value="1"/>
</dbReference>
<protein>
    <submittedName>
        <fullName evidence="4">Transcriptional regulator</fullName>
    </submittedName>
</protein>
<gene>
    <name evidence="4" type="ORF">DFR68_101171</name>
</gene>
<evidence type="ECO:0000313" key="4">
    <source>
        <dbReference type="EMBL" id="RDI55338.1"/>
    </source>
</evidence>
<reference evidence="4 5" key="1">
    <citation type="submission" date="2018-07" db="EMBL/GenBank/DDBJ databases">
        <title>Genomic Encyclopedia of Type Strains, Phase IV (KMG-IV): sequencing the most valuable type-strain genomes for metagenomic binning, comparative biology and taxonomic classification.</title>
        <authorList>
            <person name="Goeker M."/>
        </authorList>
    </citation>
    <scope>NUCLEOTIDE SEQUENCE [LARGE SCALE GENOMIC DNA]</scope>
    <source>
        <strain evidence="4 5">DSM 44952</strain>
    </source>
</reference>
<keyword evidence="1 2" id="KW-0238">DNA-binding</keyword>
<keyword evidence="5" id="KW-1185">Reference proteome</keyword>
<dbReference type="EMBL" id="QQAZ01000001">
    <property type="protein sequence ID" value="RDI55338.1"/>
    <property type="molecule type" value="Genomic_DNA"/>
</dbReference>
<dbReference type="AlphaFoldDB" id="A0A370HDP0"/>
<comment type="caution">
    <text evidence="4">The sequence shown here is derived from an EMBL/GenBank/DDBJ whole genome shotgun (WGS) entry which is preliminary data.</text>
</comment>
<evidence type="ECO:0000256" key="2">
    <source>
        <dbReference type="PROSITE-ProRule" id="PRU01091"/>
    </source>
</evidence>
<dbReference type="SMART" id="SM00862">
    <property type="entry name" value="Trans_reg_C"/>
    <property type="match status" value="1"/>
</dbReference>
<dbReference type="GO" id="GO:0006355">
    <property type="term" value="P:regulation of DNA-templated transcription"/>
    <property type="evidence" value="ECO:0007669"/>
    <property type="project" value="InterPro"/>
</dbReference>
<dbReference type="InterPro" id="IPR036388">
    <property type="entry name" value="WH-like_DNA-bd_sf"/>
</dbReference>
<accession>A0A370HDP0</accession>
<dbReference type="GO" id="GO:0003677">
    <property type="term" value="F:DNA binding"/>
    <property type="evidence" value="ECO:0007669"/>
    <property type="project" value="UniProtKB-UniRule"/>
</dbReference>
<organism evidence="4 5">
    <name type="scientific">Nocardia mexicana</name>
    <dbReference type="NCBI Taxonomy" id="279262"/>
    <lineage>
        <taxon>Bacteria</taxon>
        <taxon>Bacillati</taxon>
        <taxon>Actinomycetota</taxon>
        <taxon>Actinomycetes</taxon>
        <taxon>Mycobacteriales</taxon>
        <taxon>Nocardiaceae</taxon>
        <taxon>Nocardia</taxon>
    </lineage>
</organism>
<feature type="domain" description="OmpR/PhoB-type" evidence="3">
    <location>
        <begin position="69"/>
        <end position="166"/>
    </location>
</feature>
<dbReference type="RefSeq" id="WP_211339296.1">
    <property type="nucleotide sequence ID" value="NZ_QQAZ01000001.1"/>
</dbReference>
<dbReference type="Proteomes" id="UP000255355">
    <property type="component" value="Unassembled WGS sequence"/>
</dbReference>
<dbReference type="GO" id="GO:0000160">
    <property type="term" value="P:phosphorelay signal transduction system"/>
    <property type="evidence" value="ECO:0007669"/>
    <property type="project" value="InterPro"/>
</dbReference>
<dbReference type="STRING" id="1210089.GCA_001613165_02186"/>
<proteinExistence type="predicted"/>
<feature type="DNA-binding region" description="OmpR/PhoB-type" evidence="2">
    <location>
        <begin position="69"/>
        <end position="166"/>
    </location>
</feature>
<evidence type="ECO:0000256" key="1">
    <source>
        <dbReference type="ARBA" id="ARBA00023125"/>
    </source>
</evidence>
<sequence>MFLKNKGDVQFIRWPAQGDLRTRCSRDRIPRLLIVEGGATPPVCDDPYEDWVRAPVPRPDLEARVVALRHRLAMDTVPVLDPAGKLAFRDRSITVSATQAMLLEPFVEQFGAVVGRAELHSILMRRSTSTPTRNSLDLQIMRLRRRVDALGLALDTAWGRGYVLQAGS</sequence>
<evidence type="ECO:0000313" key="5">
    <source>
        <dbReference type="Proteomes" id="UP000255355"/>
    </source>
</evidence>
<dbReference type="Pfam" id="PF00486">
    <property type="entry name" value="Trans_reg_C"/>
    <property type="match status" value="1"/>
</dbReference>
<dbReference type="Gene3D" id="1.10.10.10">
    <property type="entry name" value="Winged helix-like DNA-binding domain superfamily/Winged helix DNA-binding domain"/>
    <property type="match status" value="1"/>
</dbReference>